<evidence type="ECO:0000313" key="2">
    <source>
        <dbReference type="EMBL" id="RJN32883.1"/>
    </source>
</evidence>
<gene>
    <name evidence="2" type="ORF">D3250_03450</name>
</gene>
<organism evidence="2 3">
    <name type="scientific">Nesterenkonia natronophila</name>
    <dbReference type="NCBI Taxonomy" id="2174932"/>
    <lineage>
        <taxon>Bacteria</taxon>
        <taxon>Bacillati</taxon>
        <taxon>Actinomycetota</taxon>
        <taxon>Actinomycetes</taxon>
        <taxon>Micrococcales</taxon>
        <taxon>Micrococcaceae</taxon>
        <taxon>Nesterenkonia</taxon>
    </lineage>
</organism>
<sequence length="255" mass="27445">MSSASVVVCVIVAAAWVIGGRSEPVTGSVQDLLPPEPRQSPPVSSGDAETVSGSALQPPEAQEHDYVSSEAAAVQPGDWENTAVKEIPRERLNDLKSLGWAVPFLDRSGFSYDVVRTSSAGSERTIQVHLTDGTDFISVAETRAESEETNLSPLREKLDGPVDLSKVRADSLELSTGHESTVYTSEESAVWTAAVETPHVQYLVSASLHPASAEDVASWVMVTDRSRVHISDSVPGPADRLERGFDEMLTWFSPE</sequence>
<feature type="region of interest" description="Disordered" evidence="1">
    <location>
        <begin position="26"/>
        <end position="81"/>
    </location>
</feature>
<evidence type="ECO:0000256" key="1">
    <source>
        <dbReference type="SAM" id="MobiDB-lite"/>
    </source>
</evidence>
<dbReference type="EMBL" id="QYZP01000001">
    <property type="protein sequence ID" value="RJN32883.1"/>
    <property type="molecule type" value="Genomic_DNA"/>
</dbReference>
<accession>A0A3A4F486</accession>
<reference evidence="2 3" key="1">
    <citation type="submission" date="2018-09" db="EMBL/GenBank/DDBJ databases">
        <title>Nesterenkonia natronophila sp. nov., an alkaliphilic actinobacteriume isolated from a soda lake, and emended description of the genus Nesterenkonia.</title>
        <authorList>
            <person name="Menes R.J."/>
            <person name="Iriarte A."/>
        </authorList>
    </citation>
    <scope>NUCLEOTIDE SEQUENCE [LARGE SCALE GENOMIC DNA]</scope>
    <source>
        <strain evidence="2 3">M8</strain>
    </source>
</reference>
<evidence type="ECO:0000313" key="3">
    <source>
        <dbReference type="Proteomes" id="UP000266615"/>
    </source>
</evidence>
<keyword evidence="3" id="KW-1185">Reference proteome</keyword>
<name>A0A3A4F486_9MICC</name>
<protein>
    <submittedName>
        <fullName evidence="2">Uncharacterized protein</fullName>
    </submittedName>
</protein>
<comment type="caution">
    <text evidence="2">The sequence shown here is derived from an EMBL/GenBank/DDBJ whole genome shotgun (WGS) entry which is preliminary data.</text>
</comment>
<dbReference type="AlphaFoldDB" id="A0A3A4F486"/>
<proteinExistence type="predicted"/>
<dbReference type="Proteomes" id="UP000266615">
    <property type="component" value="Unassembled WGS sequence"/>
</dbReference>